<organism evidence="2 3">
    <name type="scientific">Vibrio aquaticus</name>
    <dbReference type="NCBI Taxonomy" id="2496559"/>
    <lineage>
        <taxon>Bacteria</taxon>
        <taxon>Pseudomonadati</taxon>
        <taxon>Pseudomonadota</taxon>
        <taxon>Gammaproteobacteria</taxon>
        <taxon>Vibrionales</taxon>
        <taxon>Vibrionaceae</taxon>
        <taxon>Vibrio</taxon>
    </lineage>
</organism>
<dbReference type="Pfam" id="PF13729">
    <property type="entry name" value="TraF_2"/>
    <property type="match status" value="1"/>
</dbReference>
<protein>
    <submittedName>
        <fullName evidence="2">Type IX secretion system membrane protein PorP/SprF</fullName>
    </submittedName>
</protein>
<evidence type="ECO:0000313" key="3">
    <source>
        <dbReference type="Proteomes" id="UP000268973"/>
    </source>
</evidence>
<dbReference type="EMBL" id="RXZH01000001">
    <property type="protein sequence ID" value="RTZ17397.1"/>
    <property type="molecule type" value="Genomic_DNA"/>
</dbReference>
<sequence>MNKITKLSVVAGLIGFSSTCLGASVIADGRGNGMGNTGVTSADYLLAPFYNPALTAVHRDSDSFGILVPAIGLTARDTDESLQTIDDLQDTITAFENSGSNDPAIATELNNYLTQLSDDKPLAVTGGVGIAVAFPINTLSVNVFTRGYAEVVATTAIAPNNGNAVGDVQTRYENSEVDMIAFGYSEFGVALAKRMDIKGHDVSFGVTPKYQQLRTYKQNLSVEDFDISDYDESETNKNAFNMDLGAAWLHEFYRVGIVVKDLFSKEIETLDVGSGKSTYKLDTQVVISGSYAMEYFVATVDFDLTKQERFTDLNDDTQYLRLGVEGNAFGWAQLRAGYEMDLEDTLDDSFTAGIGISPGDLVSLDFAGSYAGDNQFGLSGNLAFTF</sequence>
<dbReference type="InterPro" id="IPR032811">
    <property type="entry name" value="Put_conjugal_transfer"/>
</dbReference>
<feature type="signal peptide" evidence="1">
    <location>
        <begin position="1"/>
        <end position="22"/>
    </location>
</feature>
<reference evidence="2 3" key="1">
    <citation type="submission" date="2018-12" db="EMBL/GenBank/DDBJ databases">
        <title>Vibrio sp. isolated from China Sea.</title>
        <authorList>
            <person name="Li Y."/>
        </authorList>
    </citation>
    <scope>NUCLEOTIDE SEQUENCE [LARGE SCALE GENOMIC DNA]</scope>
    <source>
        <strain evidence="2 3">BEI207</strain>
    </source>
</reference>
<keyword evidence="1" id="KW-0732">Signal</keyword>
<dbReference type="Proteomes" id="UP000268973">
    <property type="component" value="Unassembled WGS sequence"/>
</dbReference>
<dbReference type="RefSeq" id="WP_126572153.1">
    <property type="nucleotide sequence ID" value="NZ_RXZH01000001.1"/>
</dbReference>
<feature type="chain" id="PRO_5018537236" evidence="1">
    <location>
        <begin position="23"/>
        <end position="386"/>
    </location>
</feature>
<accession>A0A3S0N728</accession>
<proteinExistence type="predicted"/>
<gene>
    <name evidence="2" type="ORF">EJ063_01045</name>
</gene>
<evidence type="ECO:0000256" key="1">
    <source>
        <dbReference type="SAM" id="SignalP"/>
    </source>
</evidence>
<dbReference type="OrthoDB" id="6077588at2"/>
<dbReference type="AlphaFoldDB" id="A0A3S0N728"/>
<dbReference type="Gene3D" id="2.40.160.60">
    <property type="entry name" value="Outer membrane protein transport protein (OMPP1/FadL/TodX)"/>
    <property type="match status" value="1"/>
</dbReference>
<keyword evidence="3" id="KW-1185">Reference proteome</keyword>
<evidence type="ECO:0000313" key="2">
    <source>
        <dbReference type="EMBL" id="RTZ17397.1"/>
    </source>
</evidence>
<name>A0A3S0N728_9VIBR</name>
<comment type="caution">
    <text evidence="2">The sequence shown here is derived from an EMBL/GenBank/DDBJ whole genome shotgun (WGS) entry which is preliminary data.</text>
</comment>